<proteinExistence type="predicted"/>
<reference evidence="1" key="1">
    <citation type="submission" date="2013-11" db="EMBL/GenBank/DDBJ databases">
        <title>Genome sequence of the fusiform rust pathogen reveals effectors for host alternation and coevolution with pine.</title>
        <authorList>
            <consortium name="DOE Joint Genome Institute"/>
            <person name="Smith K."/>
            <person name="Pendleton A."/>
            <person name="Kubisiak T."/>
            <person name="Anderson C."/>
            <person name="Salamov A."/>
            <person name="Aerts A."/>
            <person name="Riley R."/>
            <person name="Clum A."/>
            <person name="Lindquist E."/>
            <person name="Ence D."/>
            <person name="Campbell M."/>
            <person name="Kronenberg Z."/>
            <person name="Feau N."/>
            <person name="Dhillon B."/>
            <person name="Hamelin R."/>
            <person name="Burleigh J."/>
            <person name="Smith J."/>
            <person name="Yandell M."/>
            <person name="Nelson C."/>
            <person name="Grigoriev I."/>
            <person name="Davis J."/>
        </authorList>
    </citation>
    <scope>NUCLEOTIDE SEQUENCE</scope>
    <source>
        <strain evidence="1">G11</strain>
    </source>
</reference>
<evidence type="ECO:0000313" key="1">
    <source>
        <dbReference type="EMBL" id="KAG0144212.1"/>
    </source>
</evidence>
<sequence>MNSWAKTKLPGGLFVTSGKAVIIKSLPNERTGRYRQQPRPVDSLVLTLPAARNA</sequence>
<protein>
    <submittedName>
        <fullName evidence="1">Uncharacterized protein</fullName>
    </submittedName>
</protein>
<comment type="caution">
    <text evidence="1">The sequence shown here is derived from an EMBL/GenBank/DDBJ whole genome shotgun (WGS) entry which is preliminary data.</text>
</comment>
<gene>
    <name evidence="1" type="ORF">CROQUDRAFT_95318</name>
</gene>
<dbReference type="Proteomes" id="UP000886653">
    <property type="component" value="Unassembled WGS sequence"/>
</dbReference>
<organism evidence="1 2">
    <name type="scientific">Cronartium quercuum f. sp. fusiforme G11</name>
    <dbReference type="NCBI Taxonomy" id="708437"/>
    <lineage>
        <taxon>Eukaryota</taxon>
        <taxon>Fungi</taxon>
        <taxon>Dikarya</taxon>
        <taxon>Basidiomycota</taxon>
        <taxon>Pucciniomycotina</taxon>
        <taxon>Pucciniomycetes</taxon>
        <taxon>Pucciniales</taxon>
        <taxon>Coleosporiaceae</taxon>
        <taxon>Cronartium</taxon>
    </lineage>
</organism>
<dbReference type="AlphaFoldDB" id="A0A9P6NHD1"/>
<keyword evidence="2" id="KW-1185">Reference proteome</keyword>
<accession>A0A9P6NHD1</accession>
<name>A0A9P6NHD1_9BASI</name>
<dbReference type="EMBL" id="MU167300">
    <property type="protein sequence ID" value="KAG0144212.1"/>
    <property type="molecule type" value="Genomic_DNA"/>
</dbReference>
<evidence type="ECO:0000313" key="2">
    <source>
        <dbReference type="Proteomes" id="UP000886653"/>
    </source>
</evidence>